<accession>A0A0K1EJF3</accession>
<keyword evidence="9" id="KW-1185">Reference proteome</keyword>
<dbReference type="GO" id="GO:0008932">
    <property type="term" value="F:lytic endotransglycosylase activity"/>
    <property type="evidence" value="ECO:0007669"/>
    <property type="project" value="UniProtKB-UniRule"/>
</dbReference>
<feature type="signal peptide" evidence="6">
    <location>
        <begin position="1"/>
        <end position="17"/>
    </location>
</feature>
<name>A0A0K1EJF3_CHOCO</name>
<evidence type="ECO:0000256" key="5">
    <source>
        <dbReference type="SAM" id="MobiDB-lite"/>
    </source>
</evidence>
<feature type="region of interest" description="Disordered" evidence="5">
    <location>
        <begin position="21"/>
        <end position="74"/>
    </location>
</feature>
<keyword evidence="3 8" id="KW-0449">Lipoprotein</keyword>
<proteinExistence type="inferred from homology"/>
<dbReference type="NCBIfam" id="TIGR00413">
    <property type="entry name" value="rlpA"/>
    <property type="match status" value="1"/>
</dbReference>
<keyword evidence="3" id="KW-0564">Palmitate</keyword>
<dbReference type="InterPro" id="IPR036908">
    <property type="entry name" value="RlpA-like_sf"/>
</dbReference>
<dbReference type="STRING" id="52.CMC5_048690"/>
<dbReference type="CDD" id="cd22268">
    <property type="entry name" value="DPBB_RlpA-like"/>
    <property type="match status" value="1"/>
</dbReference>
<keyword evidence="3" id="KW-1003">Cell membrane</keyword>
<dbReference type="PANTHER" id="PTHR34183:SF8">
    <property type="entry name" value="ENDOLYTIC PEPTIDOGLYCAN TRANSGLYCOSYLASE RLPA-RELATED"/>
    <property type="match status" value="1"/>
</dbReference>
<reference evidence="8 9" key="1">
    <citation type="submission" date="2015-07" db="EMBL/GenBank/DDBJ databases">
        <title>Genome analysis of myxobacterium Chondromyces crocatus Cm c5 reveals a high potential for natural compound synthesis and the genetic basis for the loss of fruiting body formation.</title>
        <authorList>
            <person name="Zaburannyi N."/>
            <person name="Bunk B."/>
            <person name="Maier J."/>
            <person name="Overmann J."/>
            <person name="Mueller R."/>
        </authorList>
    </citation>
    <scope>NUCLEOTIDE SEQUENCE [LARGE SCALE GENOMIC DNA]</scope>
    <source>
        <strain evidence="8 9">Cm c5</strain>
    </source>
</reference>
<dbReference type="InterPro" id="IPR012997">
    <property type="entry name" value="RplA"/>
</dbReference>
<keyword evidence="2 3" id="KW-0961">Cell wall biogenesis/degradation</keyword>
<dbReference type="HAMAP" id="MF_02071">
    <property type="entry name" value="RlpA"/>
    <property type="match status" value="1"/>
</dbReference>
<comment type="function">
    <text evidence="3">Lytic transglycosylase with a strong preference for naked glycan strands that lack stem peptides.</text>
</comment>
<evidence type="ECO:0000256" key="3">
    <source>
        <dbReference type="HAMAP-Rule" id="MF_02071"/>
    </source>
</evidence>
<keyword evidence="1 3" id="KW-0456">Lyase</keyword>
<feature type="compositionally biased region" description="Low complexity" evidence="5">
    <location>
        <begin position="31"/>
        <end position="46"/>
    </location>
</feature>
<feature type="chain" id="PRO_5009984102" description="Probable endolytic peptidoglycan transglycosylase RlpA" evidence="6">
    <location>
        <begin position="18"/>
        <end position="148"/>
    </location>
</feature>
<comment type="similarity">
    <text evidence="3 4">Belongs to the RlpA family.</text>
</comment>
<dbReference type="EC" id="4.2.2.-" evidence="3"/>
<evidence type="ECO:0000259" key="7">
    <source>
        <dbReference type="Pfam" id="PF03330"/>
    </source>
</evidence>
<dbReference type="PROSITE" id="PS51257">
    <property type="entry name" value="PROKAR_LIPOPROTEIN"/>
    <property type="match status" value="1"/>
</dbReference>
<dbReference type="PANTHER" id="PTHR34183">
    <property type="entry name" value="ENDOLYTIC PEPTIDOGLYCAN TRANSGLYCOSYLASE RLPA"/>
    <property type="match status" value="1"/>
</dbReference>
<dbReference type="InterPro" id="IPR034718">
    <property type="entry name" value="RlpA"/>
</dbReference>
<evidence type="ECO:0000313" key="8">
    <source>
        <dbReference type="EMBL" id="AKT40713.1"/>
    </source>
</evidence>
<keyword evidence="3" id="KW-0472">Membrane</keyword>
<feature type="domain" description="RlpA-like protein double-psi beta-barrel" evidence="7">
    <location>
        <begin position="51"/>
        <end position="138"/>
    </location>
</feature>
<dbReference type="Proteomes" id="UP000067626">
    <property type="component" value="Chromosome"/>
</dbReference>
<dbReference type="GO" id="GO:0005886">
    <property type="term" value="C:plasma membrane"/>
    <property type="evidence" value="ECO:0007669"/>
    <property type="project" value="UniProtKB-SubCell"/>
</dbReference>
<dbReference type="Pfam" id="PF03330">
    <property type="entry name" value="DPBB_1"/>
    <property type="match status" value="1"/>
</dbReference>
<dbReference type="GO" id="GO:0000270">
    <property type="term" value="P:peptidoglycan metabolic process"/>
    <property type="evidence" value="ECO:0007669"/>
    <property type="project" value="UniProtKB-UniRule"/>
</dbReference>
<sequence>MRSLVAPLCGLLGMLTAACSSGTSRPPVVPTSPASEPPSASGDSGDIQGERGRASYYSDRLAGRSTASGEPYRPGLLTAAHRKLPFGTVVDVIRADGRRVRVTINDRGPFTKGRIIDLSRKAAEAIGMIREGVVDVTVVVVSKPPSRR</sequence>
<dbReference type="SUPFAM" id="SSF50685">
    <property type="entry name" value="Barwin-like endoglucanases"/>
    <property type="match status" value="1"/>
</dbReference>
<dbReference type="GO" id="GO:0071555">
    <property type="term" value="P:cell wall organization"/>
    <property type="evidence" value="ECO:0007669"/>
    <property type="project" value="UniProtKB-KW"/>
</dbReference>
<dbReference type="EMBL" id="CP012159">
    <property type="protein sequence ID" value="AKT40713.1"/>
    <property type="molecule type" value="Genomic_DNA"/>
</dbReference>
<organism evidence="8 9">
    <name type="scientific">Chondromyces crocatus</name>
    <dbReference type="NCBI Taxonomy" id="52"/>
    <lineage>
        <taxon>Bacteria</taxon>
        <taxon>Pseudomonadati</taxon>
        <taxon>Myxococcota</taxon>
        <taxon>Polyangia</taxon>
        <taxon>Polyangiales</taxon>
        <taxon>Polyangiaceae</taxon>
        <taxon>Chondromyces</taxon>
    </lineage>
</organism>
<evidence type="ECO:0000256" key="6">
    <source>
        <dbReference type="SAM" id="SignalP"/>
    </source>
</evidence>
<comment type="subcellular location">
    <subcellularLocation>
        <location evidence="3">Cell membrane</location>
        <topology evidence="3">Lipid-anchor</topology>
    </subcellularLocation>
</comment>
<dbReference type="Gene3D" id="2.40.40.10">
    <property type="entry name" value="RlpA-like domain"/>
    <property type="match status" value="1"/>
</dbReference>
<dbReference type="PATRIC" id="fig|52.7.peg.5380"/>
<evidence type="ECO:0000256" key="1">
    <source>
        <dbReference type="ARBA" id="ARBA00023239"/>
    </source>
</evidence>
<evidence type="ECO:0000256" key="2">
    <source>
        <dbReference type="ARBA" id="ARBA00023316"/>
    </source>
</evidence>
<dbReference type="AlphaFoldDB" id="A0A0K1EJF3"/>
<protein>
    <recommendedName>
        <fullName evidence="3">Probable endolytic peptidoglycan transglycosylase RlpA</fullName>
        <ecNumber evidence="3">4.2.2.-</ecNumber>
    </recommendedName>
</protein>
<evidence type="ECO:0000256" key="4">
    <source>
        <dbReference type="RuleBase" id="RU003495"/>
    </source>
</evidence>
<evidence type="ECO:0000313" key="9">
    <source>
        <dbReference type="Proteomes" id="UP000067626"/>
    </source>
</evidence>
<dbReference type="KEGG" id="ccro:CMC5_048690"/>
<keyword evidence="6" id="KW-0732">Signal</keyword>
<gene>
    <name evidence="3" type="primary">rlpA</name>
    <name evidence="8" type="ORF">CMC5_048690</name>
</gene>
<dbReference type="InterPro" id="IPR009009">
    <property type="entry name" value="RlpA-like_DPBB"/>
</dbReference>